<comment type="caution">
    <text evidence="1">The sequence shown here is derived from an EMBL/GenBank/DDBJ whole genome shotgun (WGS) entry which is preliminary data.</text>
</comment>
<proteinExistence type="predicted"/>
<dbReference type="AlphaFoldDB" id="A0A0F9C3R2"/>
<sequence>MYFNGYYTYHVLKFDYSVKSGIKENTVDNFITPKEEREIDVTYKLSFRVDKRYVAEELTEFFANSKFNIITITDFYKEAFNGIYDLIDGNVVADGGDIWWTVTCTLQNRGDRIRYSHNQDVIDNDFEILQTKTSTFGSLVNGNAEVGTWGTSGNGFGCTVDSGTNIYKIG</sequence>
<gene>
    <name evidence="1" type="ORF">LCGC14_2370990</name>
</gene>
<name>A0A0F9C3R2_9ZZZZ</name>
<accession>A0A0F9C3R2</accession>
<feature type="non-terminal residue" evidence="1">
    <location>
        <position position="170"/>
    </location>
</feature>
<reference evidence="1" key="1">
    <citation type="journal article" date="2015" name="Nature">
        <title>Complex archaea that bridge the gap between prokaryotes and eukaryotes.</title>
        <authorList>
            <person name="Spang A."/>
            <person name="Saw J.H."/>
            <person name="Jorgensen S.L."/>
            <person name="Zaremba-Niedzwiedzka K."/>
            <person name="Martijn J."/>
            <person name="Lind A.E."/>
            <person name="van Eijk R."/>
            <person name="Schleper C."/>
            <person name="Guy L."/>
            <person name="Ettema T.J."/>
        </authorList>
    </citation>
    <scope>NUCLEOTIDE SEQUENCE</scope>
</reference>
<protein>
    <submittedName>
        <fullName evidence="1">Uncharacterized protein</fullName>
    </submittedName>
</protein>
<organism evidence="1">
    <name type="scientific">marine sediment metagenome</name>
    <dbReference type="NCBI Taxonomy" id="412755"/>
    <lineage>
        <taxon>unclassified sequences</taxon>
        <taxon>metagenomes</taxon>
        <taxon>ecological metagenomes</taxon>
    </lineage>
</organism>
<dbReference type="EMBL" id="LAZR01034950">
    <property type="protein sequence ID" value="KKL28854.1"/>
    <property type="molecule type" value="Genomic_DNA"/>
</dbReference>
<evidence type="ECO:0000313" key="1">
    <source>
        <dbReference type="EMBL" id="KKL28854.1"/>
    </source>
</evidence>